<dbReference type="SUPFAM" id="SSF49785">
    <property type="entry name" value="Galactose-binding domain-like"/>
    <property type="match status" value="1"/>
</dbReference>
<feature type="chain" id="PRO_5020629673" evidence="1">
    <location>
        <begin position="25"/>
        <end position="950"/>
    </location>
</feature>
<dbReference type="Gene3D" id="2.60.120.260">
    <property type="entry name" value="Galactose-binding domain-like"/>
    <property type="match status" value="1"/>
</dbReference>
<proteinExistence type="predicted"/>
<dbReference type="InterPro" id="IPR008979">
    <property type="entry name" value="Galactose-bd-like_sf"/>
</dbReference>
<sequence>MNVRYKKLVLVTFLLIGFTSGSFAQNQLSWPTITQQNKPWTRWWWEGSAVDTTNLKWMLKEYQKVGLGGLEITPIYGIKGEESKFINFLSPKWMDMLGFTLTEAKKLDLGIDMAQASGWPFGGPWVKDEDASKYVAHQIYTLNEGEKLKEPIFFQQKTLLRTVGDRTTIDKLVEPIAANPNMQGYAFDQVRYPKILKAETLMAYSEEGETLDLTNKIGADGLLNWVAPKGKWTLYALFEGMHGKMVERAGPGGEGYAIDHFSLSATNNYLNFFDKAFKGYDLSYLRAFFNDSYEVDDAQGEANWTPNFLAEFKTRRGYDIRNELPALLGFSKDQDRATRVLTDYRQTVSDLLLENYTKAWHKWSKGNGKLIRNQAHGSPANILDLYAATDIPEAEGDDVLRIKFASSAAHVTGKPLSSSESATWENDHFLTRLGDVKKKMDLFLLGGINHTFYHGSNYTPQDAKWPGWLFYAAVHFTPNNSFWGDFKALNNYVAHSQSFLQAGKPDNDVLVYLPIYDSYANRGNTLLVHYDGIEKGFRGTGLDKTANDLYDKGYAFDFISDTQIMNTSAANGKIKTADVNYQTILVPAAMYMPVATLQKLVKLAESGATISFLNFLPKDVPGLANLDQNRLAFKALIAQLNFKTEGNFQVAKVGNGSILLANDLNNLLSAAKVAPESMKEMNLNNIRRAVDGGKYYFIVNEGTEMINGWVPLSTKAKSVALFDPMTEKKGYAAIRQTAKGTEVYLQLDKLESCILQTYDNVENAASYAYVGAANEGNQISGTWKVNFISGGPVLPKALEMQSLKSWTESGADYANFAGTASYTQTFKRPKGKATAYLLDLGKVEETVKVKLNGVEIAILMGPNYKVEIQKSQLKRKNTLELLVSNSMANRISWMDKTNQNYKIFYNINMSSRLPENRGADGLFTAKNWTVKPSGLLGPVQITPLTYINPK</sequence>
<evidence type="ECO:0000313" key="2">
    <source>
        <dbReference type="EMBL" id="TKB96243.1"/>
    </source>
</evidence>
<dbReference type="RefSeq" id="WP_136827110.1">
    <property type="nucleotide sequence ID" value="NZ_SWBP01000005.1"/>
</dbReference>
<dbReference type="AlphaFoldDB" id="A0A4V5P042"/>
<keyword evidence="3" id="KW-1185">Reference proteome</keyword>
<protein>
    <submittedName>
        <fullName evidence="2">Glycoside hydrolase family 2 protein</fullName>
    </submittedName>
</protein>
<dbReference type="GO" id="GO:0016787">
    <property type="term" value="F:hydrolase activity"/>
    <property type="evidence" value="ECO:0007669"/>
    <property type="project" value="UniProtKB-KW"/>
</dbReference>
<dbReference type="NCBIfam" id="NF045579">
    <property type="entry name" value="rhamnoside_JR"/>
    <property type="match status" value="1"/>
</dbReference>
<dbReference type="PANTHER" id="PTHR36848:SF2">
    <property type="entry name" value="SECRETED PROTEIN"/>
    <property type="match status" value="1"/>
</dbReference>
<keyword evidence="2" id="KW-0378">Hydrolase</keyword>
<dbReference type="Proteomes" id="UP000308181">
    <property type="component" value="Unassembled WGS sequence"/>
</dbReference>
<evidence type="ECO:0000256" key="1">
    <source>
        <dbReference type="SAM" id="SignalP"/>
    </source>
</evidence>
<dbReference type="OrthoDB" id="9761519at2"/>
<organism evidence="2 3">
    <name type="scientific">Pedobacter cryophilus</name>
    <dbReference type="NCBI Taxonomy" id="2571271"/>
    <lineage>
        <taxon>Bacteria</taxon>
        <taxon>Pseudomonadati</taxon>
        <taxon>Bacteroidota</taxon>
        <taxon>Sphingobacteriia</taxon>
        <taxon>Sphingobacteriales</taxon>
        <taxon>Sphingobacteriaceae</taxon>
        <taxon>Pedobacter</taxon>
    </lineage>
</organism>
<accession>A0A4V5P042</accession>
<keyword evidence="1" id="KW-0732">Signal</keyword>
<dbReference type="EMBL" id="SWBP01000005">
    <property type="protein sequence ID" value="TKB96243.1"/>
    <property type="molecule type" value="Genomic_DNA"/>
</dbReference>
<gene>
    <name evidence="2" type="ORF">FA046_13730</name>
</gene>
<name>A0A4V5P042_9SPHI</name>
<feature type="signal peptide" evidence="1">
    <location>
        <begin position="1"/>
        <end position="24"/>
    </location>
</feature>
<reference evidence="2 3" key="1">
    <citation type="submission" date="2019-04" db="EMBL/GenBank/DDBJ databases">
        <title>Pedobacter sp. AR-3-17 sp. nov., isolated from Arctic soil.</title>
        <authorList>
            <person name="Dahal R.H."/>
            <person name="Kim D.-U."/>
        </authorList>
    </citation>
    <scope>NUCLEOTIDE SEQUENCE [LARGE SCALE GENOMIC DNA]</scope>
    <source>
        <strain evidence="2 3">AR-3-17</strain>
    </source>
</reference>
<dbReference type="PANTHER" id="PTHR36848">
    <property type="entry name" value="DNA-BINDING PROTEIN (PUTATIVE SECRETED PROTEIN)-RELATED"/>
    <property type="match status" value="1"/>
</dbReference>
<evidence type="ECO:0000313" key="3">
    <source>
        <dbReference type="Proteomes" id="UP000308181"/>
    </source>
</evidence>
<dbReference type="InterPro" id="IPR053161">
    <property type="entry name" value="Ulvan_degrading_GH"/>
</dbReference>
<comment type="caution">
    <text evidence="2">The sequence shown here is derived from an EMBL/GenBank/DDBJ whole genome shotgun (WGS) entry which is preliminary data.</text>
</comment>
<dbReference type="Pfam" id="PF17132">
    <property type="entry name" value="Glyco_hydro_106"/>
    <property type="match status" value="2"/>
</dbReference>